<protein>
    <submittedName>
        <fullName evidence="9">Protein phosphatase 2C 59</fullName>
    </submittedName>
</protein>
<evidence type="ECO:0000256" key="5">
    <source>
        <dbReference type="ARBA" id="ARBA00023163"/>
    </source>
</evidence>
<keyword evidence="5" id="KW-0804">Transcription</keyword>
<evidence type="ECO:0000256" key="2">
    <source>
        <dbReference type="ARBA" id="ARBA00007163"/>
    </source>
</evidence>
<dbReference type="Proteomes" id="UP000054636">
    <property type="component" value="Unassembled WGS sequence"/>
</dbReference>
<sequence>MAMDLTAEDDDLLSYFLSADVAAEQMPQTLPGATNTVASTAEQFTLGQTVPLAPERTFGSELTPAGPPTTSTPAAPTFQQPQGGFKESSMMRPAANDDDSSSNTGNLDSDEKRQRRLARNRESARQSRRRKKQYLELLEEKAQRRRRTREEEKPNVVKKDTLWSTLTSDLALTYEQDEKLKSLYKSGDSKSSKSERRRVAMAVTYLSKLKRSLEQRSEAVQRQTEMLHSILTPEQSLTYLRWVDANQDRLPNFVDKTLSVPNTGASDAVRAILKKDDRDLTVEDVTALLGEL</sequence>
<feature type="compositionally biased region" description="Basic and acidic residues" evidence="7">
    <location>
        <begin position="109"/>
        <end position="125"/>
    </location>
</feature>
<comment type="subcellular location">
    <subcellularLocation>
        <location evidence="1">Nucleus</location>
    </subcellularLocation>
</comment>
<feature type="domain" description="BZIP" evidence="8">
    <location>
        <begin position="110"/>
        <end position="143"/>
    </location>
</feature>
<keyword evidence="6" id="KW-0539">Nucleus</keyword>
<evidence type="ECO:0000256" key="3">
    <source>
        <dbReference type="ARBA" id="ARBA00023015"/>
    </source>
</evidence>
<evidence type="ECO:0000256" key="4">
    <source>
        <dbReference type="ARBA" id="ARBA00023125"/>
    </source>
</evidence>
<dbReference type="InterPro" id="IPR046347">
    <property type="entry name" value="bZIP_sf"/>
</dbReference>
<evidence type="ECO:0000259" key="8">
    <source>
        <dbReference type="PROSITE" id="PS50217"/>
    </source>
</evidence>
<evidence type="ECO:0000313" key="9">
    <source>
        <dbReference type="EMBL" id="KUF92125.1"/>
    </source>
</evidence>
<dbReference type="AlphaFoldDB" id="A0A0W8D6U0"/>
<name>A0A0W8D6U0_PHYNI</name>
<evidence type="ECO:0000256" key="1">
    <source>
        <dbReference type="ARBA" id="ARBA00004123"/>
    </source>
</evidence>
<gene>
    <name evidence="9" type="ORF">AM588_10004789</name>
</gene>
<comment type="similarity">
    <text evidence="2">Belongs to the bZIP family.</text>
</comment>
<reference evidence="9 10" key="1">
    <citation type="submission" date="2015-11" db="EMBL/GenBank/DDBJ databases">
        <title>Genomes and virulence difference between two physiological races of Phytophthora nicotianae.</title>
        <authorList>
            <person name="Liu H."/>
            <person name="Ma X."/>
            <person name="Yu H."/>
            <person name="Fang D."/>
            <person name="Li Y."/>
            <person name="Wang X."/>
            <person name="Wang W."/>
            <person name="Dong Y."/>
            <person name="Xiao B."/>
        </authorList>
    </citation>
    <scope>NUCLEOTIDE SEQUENCE [LARGE SCALE GENOMIC DNA]</scope>
    <source>
        <strain evidence="10">race 1</strain>
    </source>
</reference>
<dbReference type="PROSITE" id="PS50217">
    <property type="entry name" value="BZIP"/>
    <property type="match status" value="1"/>
</dbReference>
<keyword evidence="3" id="KW-0805">Transcription regulation</keyword>
<accession>A0A0W8D6U0</accession>
<comment type="caution">
    <text evidence="9">The sequence shown here is derived from an EMBL/GenBank/DDBJ whole genome shotgun (WGS) entry which is preliminary data.</text>
</comment>
<evidence type="ECO:0000256" key="7">
    <source>
        <dbReference type="SAM" id="MobiDB-lite"/>
    </source>
</evidence>
<dbReference type="GO" id="GO:0003677">
    <property type="term" value="F:DNA binding"/>
    <property type="evidence" value="ECO:0007669"/>
    <property type="project" value="UniProtKB-KW"/>
</dbReference>
<dbReference type="GO" id="GO:0003700">
    <property type="term" value="F:DNA-binding transcription factor activity"/>
    <property type="evidence" value="ECO:0007669"/>
    <property type="project" value="InterPro"/>
</dbReference>
<organism evidence="9 10">
    <name type="scientific">Phytophthora nicotianae</name>
    <name type="common">Potato buckeye rot agent</name>
    <name type="synonym">Phytophthora parasitica</name>
    <dbReference type="NCBI Taxonomy" id="4792"/>
    <lineage>
        <taxon>Eukaryota</taxon>
        <taxon>Sar</taxon>
        <taxon>Stramenopiles</taxon>
        <taxon>Oomycota</taxon>
        <taxon>Peronosporomycetes</taxon>
        <taxon>Peronosporales</taxon>
        <taxon>Peronosporaceae</taxon>
        <taxon>Phytophthora</taxon>
    </lineage>
</organism>
<feature type="region of interest" description="Disordered" evidence="7">
    <location>
        <begin position="57"/>
        <end position="136"/>
    </location>
</feature>
<evidence type="ECO:0000256" key="6">
    <source>
        <dbReference type="ARBA" id="ARBA00023242"/>
    </source>
</evidence>
<dbReference type="SUPFAM" id="SSF57959">
    <property type="entry name" value="Leucine zipper domain"/>
    <property type="match status" value="1"/>
</dbReference>
<dbReference type="EMBL" id="LNFP01000504">
    <property type="protein sequence ID" value="KUF92125.1"/>
    <property type="molecule type" value="Genomic_DNA"/>
</dbReference>
<dbReference type="PANTHER" id="PTHR47416">
    <property type="entry name" value="BASIC-LEUCINE ZIPPER TRANSCRIPTION FACTOR F-RELATED"/>
    <property type="match status" value="1"/>
</dbReference>
<dbReference type="PROSITE" id="PS00036">
    <property type="entry name" value="BZIP_BASIC"/>
    <property type="match status" value="1"/>
</dbReference>
<dbReference type="GO" id="GO:0005634">
    <property type="term" value="C:nucleus"/>
    <property type="evidence" value="ECO:0007669"/>
    <property type="project" value="UniProtKB-SubCell"/>
</dbReference>
<keyword evidence="4" id="KW-0238">DNA-binding</keyword>
<feature type="compositionally biased region" description="Low complexity" evidence="7">
    <location>
        <begin position="68"/>
        <end position="84"/>
    </location>
</feature>
<dbReference type="PANTHER" id="PTHR47416:SF8">
    <property type="entry name" value="BASIC-LEUCINE ZIPPER TRANSCRIPTION FACTOR E-RELATED"/>
    <property type="match status" value="1"/>
</dbReference>
<dbReference type="CDD" id="cd14811">
    <property type="entry name" value="bZIP_u2"/>
    <property type="match status" value="1"/>
</dbReference>
<proteinExistence type="inferred from homology"/>
<dbReference type="Gene3D" id="1.20.5.170">
    <property type="match status" value="1"/>
</dbReference>
<evidence type="ECO:0000313" key="10">
    <source>
        <dbReference type="Proteomes" id="UP000054636"/>
    </source>
</evidence>
<dbReference type="InterPro" id="IPR004827">
    <property type="entry name" value="bZIP"/>
</dbReference>